<sequence>MSANTVPFPAQSRLFGKYFEYSRYNDVVRAMHGMLAGIPDGQACVLSTLEGHHLAHAAAPMLDAPRLAAVASALSNMAETLTRDLGQHGFTDMVVHTDAGIAVIQRVPRPGHQMVMLTATGHETNPGLLTSLTRHCATTIATLCSAAHLDR</sequence>
<evidence type="ECO:0000259" key="1">
    <source>
        <dbReference type="SMART" id="SM00960"/>
    </source>
</evidence>
<feature type="domain" description="Roadblock/LAMTOR2" evidence="1">
    <location>
        <begin position="28"/>
        <end position="118"/>
    </location>
</feature>
<name>A0ABW2Y9Z2_9GAMM</name>
<keyword evidence="3" id="KW-1185">Reference proteome</keyword>
<accession>A0ABW2Y9Z2</accession>
<dbReference type="EMBL" id="JBHTIF010000001">
    <property type="protein sequence ID" value="MFD0725197.1"/>
    <property type="molecule type" value="Genomic_DNA"/>
</dbReference>
<proteinExistence type="predicted"/>
<dbReference type="RefSeq" id="WP_137851202.1">
    <property type="nucleotide sequence ID" value="NZ_JBHTIF010000001.1"/>
</dbReference>
<dbReference type="SMART" id="SM00960">
    <property type="entry name" value="Robl_LC7"/>
    <property type="match status" value="1"/>
</dbReference>
<dbReference type="InterPro" id="IPR004942">
    <property type="entry name" value="Roadblock/LAMTOR2_dom"/>
</dbReference>
<gene>
    <name evidence="2" type="ORF">ACFQ0E_06230</name>
</gene>
<reference evidence="3" key="1">
    <citation type="journal article" date="2019" name="Int. J. Syst. Evol. Microbiol.">
        <title>The Global Catalogue of Microorganisms (GCM) 10K type strain sequencing project: providing services to taxonomists for standard genome sequencing and annotation.</title>
        <authorList>
            <consortium name="The Broad Institute Genomics Platform"/>
            <consortium name="The Broad Institute Genome Sequencing Center for Infectious Disease"/>
            <person name="Wu L."/>
            <person name="Ma J."/>
        </authorList>
    </citation>
    <scope>NUCLEOTIDE SEQUENCE [LARGE SCALE GENOMIC DNA]</scope>
    <source>
        <strain evidence="3">CCUG 55585</strain>
    </source>
</reference>
<organism evidence="2 3">
    <name type="scientific">Lysobacter brunescens</name>
    <dbReference type="NCBI Taxonomy" id="262323"/>
    <lineage>
        <taxon>Bacteria</taxon>
        <taxon>Pseudomonadati</taxon>
        <taxon>Pseudomonadota</taxon>
        <taxon>Gammaproteobacteria</taxon>
        <taxon>Lysobacterales</taxon>
        <taxon>Lysobacteraceae</taxon>
        <taxon>Lysobacter</taxon>
    </lineage>
</organism>
<evidence type="ECO:0000313" key="2">
    <source>
        <dbReference type="EMBL" id="MFD0725197.1"/>
    </source>
</evidence>
<dbReference type="Proteomes" id="UP001597110">
    <property type="component" value="Unassembled WGS sequence"/>
</dbReference>
<comment type="caution">
    <text evidence="2">The sequence shown here is derived from an EMBL/GenBank/DDBJ whole genome shotgun (WGS) entry which is preliminary data.</text>
</comment>
<dbReference type="SUPFAM" id="SSF103196">
    <property type="entry name" value="Roadblock/LC7 domain"/>
    <property type="match status" value="1"/>
</dbReference>
<protein>
    <submittedName>
        <fullName evidence="2">Roadblock/LC7 domain-containing protein</fullName>
    </submittedName>
</protein>
<evidence type="ECO:0000313" key="3">
    <source>
        <dbReference type="Proteomes" id="UP001597110"/>
    </source>
</evidence>
<dbReference type="Gene3D" id="3.30.450.30">
    <property type="entry name" value="Dynein light chain 2a, cytoplasmic"/>
    <property type="match status" value="1"/>
</dbReference>